<reference evidence="1 2" key="1">
    <citation type="journal article" date="2011" name="J. Bacteriol.">
        <title>Complete Genome Sequence of Alicyclobacillus acidocaldarius Strain Tc-4-1.</title>
        <authorList>
            <person name="Chen Y."/>
            <person name="He Y."/>
            <person name="Zhang B."/>
            <person name="Yang J."/>
            <person name="Li W."/>
            <person name="Dong Z."/>
            <person name="Hu S."/>
        </authorList>
    </citation>
    <scope>NUCLEOTIDE SEQUENCE [LARGE SCALE GENOMIC DNA]</scope>
    <source>
        <strain evidence="1 2">Tc-4-1</strain>
    </source>
</reference>
<evidence type="ECO:0000313" key="1">
    <source>
        <dbReference type="EMBL" id="AEJ44406.1"/>
    </source>
</evidence>
<protein>
    <submittedName>
        <fullName evidence="1">Uncharacterized protein</fullName>
    </submittedName>
</protein>
<dbReference type="RefSeq" id="WP_014465239.1">
    <property type="nucleotide sequence ID" value="NC_017167.1"/>
</dbReference>
<dbReference type="KEGG" id="aad:TC41_2508"/>
<accession>F8IH52</accession>
<dbReference type="AlphaFoldDB" id="F8IH52"/>
<organism evidence="1 2">
    <name type="scientific">Alicyclobacillus acidocaldarius (strain Tc-4-1)</name>
    <name type="common">Bacillus acidocaldarius</name>
    <dbReference type="NCBI Taxonomy" id="1048834"/>
    <lineage>
        <taxon>Bacteria</taxon>
        <taxon>Bacillati</taxon>
        <taxon>Bacillota</taxon>
        <taxon>Bacilli</taxon>
        <taxon>Bacillales</taxon>
        <taxon>Alicyclobacillaceae</taxon>
        <taxon>Alicyclobacillus</taxon>
    </lineage>
</organism>
<evidence type="ECO:0000313" key="2">
    <source>
        <dbReference type="Proteomes" id="UP000000292"/>
    </source>
</evidence>
<dbReference type="STRING" id="1048834.TC41_2508"/>
<reference evidence="2" key="2">
    <citation type="submission" date="2011-06" db="EMBL/GenBank/DDBJ databases">
        <title>The complete genome sequence of Alicyclobacillus acidocaldarius sp. Tc-4-1.</title>
        <authorList>
            <person name="Chen Y."/>
            <person name="He Y."/>
            <person name="Dong Z."/>
            <person name="Hu S."/>
        </authorList>
    </citation>
    <scope>NUCLEOTIDE SEQUENCE [LARGE SCALE GENOMIC DNA]</scope>
    <source>
        <strain evidence="2">Tc-4-1</strain>
    </source>
</reference>
<dbReference type="PATRIC" id="fig|1048834.4.peg.2368"/>
<dbReference type="Proteomes" id="UP000000292">
    <property type="component" value="Chromosome"/>
</dbReference>
<proteinExistence type="predicted"/>
<name>F8IH52_ALIAT</name>
<gene>
    <name evidence="1" type="ordered locus">TC41_2508</name>
</gene>
<dbReference type="HOGENOM" id="CLU_3021611_0_0_9"/>
<dbReference type="EMBL" id="CP002902">
    <property type="protein sequence ID" value="AEJ44406.1"/>
    <property type="molecule type" value="Genomic_DNA"/>
</dbReference>
<sequence>MIVITPDASVYDELISEYYAACSLVERFNDPWSAEAARTLRFVIRILKEANSNAV</sequence>